<protein>
    <submittedName>
        <fullName evidence="1">Uncharacterized protein</fullName>
    </submittedName>
</protein>
<organism evidence="1 2">
    <name type="scientific">Dreissena polymorpha</name>
    <name type="common">Zebra mussel</name>
    <name type="synonym">Mytilus polymorpha</name>
    <dbReference type="NCBI Taxonomy" id="45954"/>
    <lineage>
        <taxon>Eukaryota</taxon>
        <taxon>Metazoa</taxon>
        <taxon>Spiralia</taxon>
        <taxon>Lophotrochozoa</taxon>
        <taxon>Mollusca</taxon>
        <taxon>Bivalvia</taxon>
        <taxon>Autobranchia</taxon>
        <taxon>Heteroconchia</taxon>
        <taxon>Euheterodonta</taxon>
        <taxon>Imparidentia</taxon>
        <taxon>Neoheterodontei</taxon>
        <taxon>Myida</taxon>
        <taxon>Dreissenoidea</taxon>
        <taxon>Dreissenidae</taxon>
        <taxon>Dreissena</taxon>
    </lineage>
</organism>
<dbReference type="Proteomes" id="UP000828390">
    <property type="component" value="Unassembled WGS sequence"/>
</dbReference>
<dbReference type="AlphaFoldDB" id="A0A9D4J6G4"/>
<accession>A0A9D4J6G4</accession>
<dbReference type="EMBL" id="JAIWYP010000007">
    <property type="protein sequence ID" value="KAH3797002.1"/>
    <property type="molecule type" value="Genomic_DNA"/>
</dbReference>
<name>A0A9D4J6G4_DREPO</name>
<evidence type="ECO:0000313" key="1">
    <source>
        <dbReference type="EMBL" id="KAH3797002.1"/>
    </source>
</evidence>
<reference evidence="1" key="1">
    <citation type="journal article" date="2019" name="bioRxiv">
        <title>The Genome of the Zebra Mussel, Dreissena polymorpha: A Resource for Invasive Species Research.</title>
        <authorList>
            <person name="McCartney M.A."/>
            <person name="Auch B."/>
            <person name="Kono T."/>
            <person name="Mallez S."/>
            <person name="Zhang Y."/>
            <person name="Obille A."/>
            <person name="Becker A."/>
            <person name="Abrahante J.E."/>
            <person name="Garbe J."/>
            <person name="Badalamenti J.P."/>
            <person name="Herman A."/>
            <person name="Mangelson H."/>
            <person name="Liachko I."/>
            <person name="Sullivan S."/>
            <person name="Sone E.D."/>
            <person name="Koren S."/>
            <person name="Silverstein K.A.T."/>
            <person name="Beckman K.B."/>
            <person name="Gohl D.M."/>
        </authorList>
    </citation>
    <scope>NUCLEOTIDE SEQUENCE</scope>
    <source>
        <strain evidence="1">Duluth1</strain>
        <tissue evidence="1">Whole animal</tissue>
    </source>
</reference>
<reference evidence="1" key="2">
    <citation type="submission" date="2020-11" db="EMBL/GenBank/DDBJ databases">
        <authorList>
            <person name="McCartney M.A."/>
            <person name="Auch B."/>
            <person name="Kono T."/>
            <person name="Mallez S."/>
            <person name="Becker A."/>
            <person name="Gohl D.M."/>
            <person name="Silverstein K.A.T."/>
            <person name="Koren S."/>
            <person name="Bechman K.B."/>
            <person name="Herman A."/>
            <person name="Abrahante J.E."/>
            <person name="Garbe J."/>
        </authorList>
    </citation>
    <scope>NUCLEOTIDE SEQUENCE</scope>
    <source>
        <strain evidence="1">Duluth1</strain>
        <tissue evidence="1">Whole animal</tissue>
    </source>
</reference>
<gene>
    <name evidence="1" type="ORF">DPMN_150578</name>
</gene>
<comment type="caution">
    <text evidence="1">The sequence shown here is derived from an EMBL/GenBank/DDBJ whole genome shotgun (WGS) entry which is preliminary data.</text>
</comment>
<keyword evidence="2" id="KW-1185">Reference proteome</keyword>
<proteinExistence type="predicted"/>
<evidence type="ECO:0000313" key="2">
    <source>
        <dbReference type="Proteomes" id="UP000828390"/>
    </source>
</evidence>
<sequence length="60" mass="6477">MPKALAKATRAVFTEEQLATCLFKGGITTMGDPLVGLPEAEREAIIGNNLEFKLYMATGF</sequence>